<evidence type="ECO:0000259" key="1">
    <source>
        <dbReference type="Pfam" id="PF02602"/>
    </source>
</evidence>
<name>A0ABW5QJE4_9HYPH</name>
<sequence>MTRMLVTRPEPDSQTTVSKLAALDIEAVAAPLMVRQTLPVSLPPPAGFQAIVFTSANGIRSLADRGVIDQYLHLPVFAVGDRTARDAEAAGFHRVSSAAGALQDLVNAISLSGVRGPLFHATGKHQSGDLAQALAPFGVMVVTAKLYDMVAEPSLPPEILARLGDDIGAVLLYSRRTAEIFVEVTRELAPERRRRLGLLCLAEQVAEPLLEAGFGRINLADRPDEDAMMALALAFAREQTGP</sequence>
<dbReference type="InterPro" id="IPR003754">
    <property type="entry name" value="4pyrrol_synth_uPrphyn_synth"/>
</dbReference>
<feature type="domain" description="Tetrapyrrole biosynthesis uroporphyrinogen III synthase" evidence="1">
    <location>
        <begin position="16"/>
        <end position="229"/>
    </location>
</feature>
<dbReference type="Proteomes" id="UP001597521">
    <property type="component" value="Unassembled WGS sequence"/>
</dbReference>
<comment type="caution">
    <text evidence="2">The sequence shown here is derived from an EMBL/GenBank/DDBJ whole genome shotgun (WGS) entry which is preliminary data.</text>
</comment>
<dbReference type="EMBL" id="JBHUNP010000001">
    <property type="protein sequence ID" value="MFD2647703.1"/>
    <property type="molecule type" value="Genomic_DNA"/>
</dbReference>
<dbReference type="GO" id="GO:0004852">
    <property type="term" value="F:uroporphyrinogen-III synthase activity"/>
    <property type="evidence" value="ECO:0007669"/>
    <property type="project" value="UniProtKB-EC"/>
</dbReference>
<gene>
    <name evidence="2" type="ORF">ACFSX5_07870</name>
</gene>
<reference evidence="3" key="1">
    <citation type="journal article" date="2019" name="Int. J. Syst. Evol. Microbiol.">
        <title>The Global Catalogue of Microorganisms (GCM) 10K type strain sequencing project: providing services to taxonomists for standard genome sequencing and annotation.</title>
        <authorList>
            <consortium name="The Broad Institute Genomics Platform"/>
            <consortium name="The Broad Institute Genome Sequencing Center for Infectious Disease"/>
            <person name="Wu L."/>
            <person name="Ma J."/>
        </authorList>
    </citation>
    <scope>NUCLEOTIDE SEQUENCE [LARGE SCALE GENOMIC DNA]</scope>
    <source>
        <strain evidence="3">CCM 7427</strain>
    </source>
</reference>
<protein>
    <submittedName>
        <fullName evidence="2">Uroporphyrinogen-III synthase</fullName>
        <ecNumber evidence="2">4.2.1.75</ecNumber>
    </submittedName>
</protein>
<dbReference type="RefSeq" id="WP_386832722.1">
    <property type="nucleotide sequence ID" value="NZ_JBHUNP010000001.1"/>
</dbReference>
<accession>A0ABW5QJE4</accession>
<keyword evidence="3" id="KW-1185">Reference proteome</keyword>
<dbReference type="SUPFAM" id="SSF69618">
    <property type="entry name" value="HemD-like"/>
    <property type="match status" value="1"/>
</dbReference>
<evidence type="ECO:0000313" key="2">
    <source>
        <dbReference type="EMBL" id="MFD2647703.1"/>
    </source>
</evidence>
<evidence type="ECO:0000313" key="3">
    <source>
        <dbReference type="Proteomes" id="UP001597521"/>
    </source>
</evidence>
<dbReference type="EC" id="4.2.1.75" evidence="2"/>
<organism evidence="2 3">
    <name type="scientific">Devosia albogilva</name>
    <dbReference type="NCBI Taxonomy" id="429726"/>
    <lineage>
        <taxon>Bacteria</taxon>
        <taxon>Pseudomonadati</taxon>
        <taxon>Pseudomonadota</taxon>
        <taxon>Alphaproteobacteria</taxon>
        <taxon>Hyphomicrobiales</taxon>
        <taxon>Devosiaceae</taxon>
        <taxon>Devosia</taxon>
    </lineage>
</organism>
<dbReference type="Gene3D" id="3.40.50.10090">
    <property type="match status" value="2"/>
</dbReference>
<dbReference type="CDD" id="cd06578">
    <property type="entry name" value="HemD"/>
    <property type="match status" value="1"/>
</dbReference>
<proteinExistence type="predicted"/>
<keyword evidence="2" id="KW-0456">Lyase</keyword>
<dbReference type="Pfam" id="PF02602">
    <property type="entry name" value="HEM4"/>
    <property type="match status" value="1"/>
</dbReference>
<dbReference type="InterPro" id="IPR036108">
    <property type="entry name" value="4pyrrol_syn_uPrphyn_synt_sf"/>
</dbReference>